<protein>
    <submittedName>
        <fullName evidence="5">LacI family transcriptional regulator</fullName>
    </submittedName>
</protein>
<keyword evidence="3" id="KW-0804">Transcription</keyword>
<dbReference type="PANTHER" id="PTHR30146">
    <property type="entry name" value="LACI-RELATED TRANSCRIPTIONAL REPRESSOR"/>
    <property type="match status" value="1"/>
</dbReference>
<keyword evidence="6" id="KW-1185">Reference proteome</keyword>
<dbReference type="Proteomes" id="UP000305471">
    <property type="component" value="Unassembled WGS sequence"/>
</dbReference>
<dbReference type="GO" id="GO:0000976">
    <property type="term" value="F:transcription cis-regulatory region binding"/>
    <property type="evidence" value="ECO:0007669"/>
    <property type="project" value="TreeGrafter"/>
</dbReference>
<dbReference type="OrthoDB" id="9798934at2"/>
<reference evidence="5 6" key="1">
    <citation type="submission" date="2019-04" db="EMBL/GenBank/DDBJ databases">
        <title>Alteromonas portus sp. nov., an alginate lyase-excreting marine bacterium.</title>
        <authorList>
            <person name="Huang H."/>
            <person name="Mo K."/>
            <person name="Bao S."/>
        </authorList>
    </citation>
    <scope>NUCLEOTIDE SEQUENCE [LARGE SCALE GENOMIC DNA]</scope>
    <source>
        <strain evidence="5 6">HB161718</strain>
    </source>
</reference>
<dbReference type="Gene3D" id="3.40.50.2300">
    <property type="match status" value="2"/>
</dbReference>
<dbReference type="Pfam" id="PF13377">
    <property type="entry name" value="Peripla_BP_3"/>
    <property type="match status" value="1"/>
</dbReference>
<dbReference type="EMBL" id="SWCO01000005">
    <property type="protein sequence ID" value="TKB03060.1"/>
    <property type="molecule type" value="Genomic_DNA"/>
</dbReference>
<feature type="domain" description="HTH lacI-type" evidence="4">
    <location>
        <begin position="6"/>
        <end position="61"/>
    </location>
</feature>
<dbReference type="CDD" id="cd19977">
    <property type="entry name" value="PBP1_EndR-like"/>
    <property type="match status" value="1"/>
</dbReference>
<evidence type="ECO:0000256" key="1">
    <source>
        <dbReference type="ARBA" id="ARBA00023015"/>
    </source>
</evidence>
<dbReference type="SUPFAM" id="SSF53822">
    <property type="entry name" value="Periplasmic binding protein-like I"/>
    <property type="match status" value="1"/>
</dbReference>
<dbReference type="InterPro" id="IPR000843">
    <property type="entry name" value="HTH_LacI"/>
</dbReference>
<dbReference type="GO" id="GO:0003700">
    <property type="term" value="F:DNA-binding transcription factor activity"/>
    <property type="evidence" value="ECO:0007669"/>
    <property type="project" value="TreeGrafter"/>
</dbReference>
<dbReference type="InterPro" id="IPR010982">
    <property type="entry name" value="Lambda_DNA-bd_dom_sf"/>
</dbReference>
<comment type="caution">
    <text evidence="5">The sequence shown here is derived from an EMBL/GenBank/DDBJ whole genome shotgun (WGS) entry which is preliminary data.</text>
</comment>
<dbReference type="SUPFAM" id="SSF47413">
    <property type="entry name" value="lambda repressor-like DNA-binding domains"/>
    <property type="match status" value="1"/>
</dbReference>
<gene>
    <name evidence="5" type="ORF">E5672_08370</name>
</gene>
<dbReference type="InterPro" id="IPR028082">
    <property type="entry name" value="Peripla_BP_I"/>
</dbReference>
<proteinExistence type="predicted"/>
<dbReference type="PANTHER" id="PTHR30146:SF109">
    <property type="entry name" value="HTH-TYPE TRANSCRIPTIONAL REGULATOR GALS"/>
    <property type="match status" value="1"/>
</dbReference>
<organism evidence="5 6">
    <name type="scientific">Alteromonas portus</name>
    <dbReference type="NCBI Taxonomy" id="2565549"/>
    <lineage>
        <taxon>Bacteria</taxon>
        <taxon>Pseudomonadati</taxon>
        <taxon>Pseudomonadota</taxon>
        <taxon>Gammaproteobacteria</taxon>
        <taxon>Alteromonadales</taxon>
        <taxon>Alteromonadaceae</taxon>
        <taxon>Alteromonas/Salinimonas group</taxon>
        <taxon>Alteromonas</taxon>
    </lineage>
</organism>
<dbReference type="CDD" id="cd01392">
    <property type="entry name" value="HTH_LacI"/>
    <property type="match status" value="1"/>
</dbReference>
<keyword evidence="2" id="KW-0238">DNA-binding</keyword>
<sequence length="343" mass="38355">MNKNKVRLVDVATKAGVSKSTASQFLNGRFDFMSLDTRLRLQKAVEELNYVPNNIARSLKTNKTRTLGVIVRDIASYYTSQAIRGMDDYCKKHGYDLFIYNSDFDPATEKSALTTLCQLNVDGVIIASCGNNAKLIEDISNNTVPVVQFQLEHDDCDTGIVVADYKRSSFEATEYLIELGHKNICFVTQQFETVKSRHEKYQGFVDAHNKHNLPVKEELILHWSRTEGLAASPVELLKSELAPTAFFTQQIAITVDVLKALEQANINIPGDVSLLGFEEIPMAEFFRVPVTVVRQQPYEIGSEAASMLLNKIKSGKAFNTRTLVPCELVLRESCSTAKSTEKL</sequence>
<evidence type="ECO:0000313" key="6">
    <source>
        <dbReference type="Proteomes" id="UP000305471"/>
    </source>
</evidence>
<name>A0A4U0ZIX4_9ALTE</name>
<evidence type="ECO:0000259" key="4">
    <source>
        <dbReference type="PROSITE" id="PS50932"/>
    </source>
</evidence>
<dbReference type="PROSITE" id="PS50932">
    <property type="entry name" value="HTH_LACI_2"/>
    <property type="match status" value="1"/>
</dbReference>
<dbReference type="Gene3D" id="1.10.260.40">
    <property type="entry name" value="lambda repressor-like DNA-binding domains"/>
    <property type="match status" value="1"/>
</dbReference>
<evidence type="ECO:0000313" key="5">
    <source>
        <dbReference type="EMBL" id="TKB03060.1"/>
    </source>
</evidence>
<dbReference type="InterPro" id="IPR046335">
    <property type="entry name" value="LacI/GalR-like_sensor"/>
</dbReference>
<keyword evidence="1" id="KW-0805">Transcription regulation</keyword>
<accession>A0A4U0ZIX4</accession>
<dbReference type="AlphaFoldDB" id="A0A4U0ZIX4"/>
<evidence type="ECO:0000256" key="3">
    <source>
        <dbReference type="ARBA" id="ARBA00023163"/>
    </source>
</evidence>
<dbReference type="Pfam" id="PF00356">
    <property type="entry name" value="LacI"/>
    <property type="match status" value="1"/>
</dbReference>
<dbReference type="SMART" id="SM00354">
    <property type="entry name" value="HTH_LACI"/>
    <property type="match status" value="1"/>
</dbReference>
<dbReference type="RefSeq" id="WP_136781785.1">
    <property type="nucleotide sequence ID" value="NZ_SWCO01000005.1"/>
</dbReference>
<dbReference type="PROSITE" id="PS00356">
    <property type="entry name" value="HTH_LACI_1"/>
    <property type="match status" value="1"/>
</dbReference>
<evidence type="ECO:0000256" key="2">
    <source>
        <dbReference type="ARBA" id="ARBA00023125"/>
    </source>
</evidence>